<organism evidence="3 4">
    <name type="scientific">Pseudomonas arcuscaelestis</name>
    <dbReference type="NCBI Taxonomy" id="2710591"/>
    <lineage>
        <taxon>Bacteria</taxon>
        <taxon>Pseudomonadati</taxon>
        <taxon>Pseudomonadota</taxon>
        <taxon>Gammaproteobacteria</taxon>
        <taxon>Pseudomonadales</taxon>
        <taxon>Pseudomonadaceae</taxon>
        <taxon>Pseudomonas</taxon>
    </lineage>
</organism>
<comment type="caution">
    <text evidence="3">The sequence shown here is derived from an EMBL/GenBank/DDBJ whole genome shotgun (WGS) entry which is preliminary data.</text>
</comment>
<dbReference type="PANTHER" id="PTHR33375">
    <property type="entry name" value="CHROMOSOME-PARTITIONING PROTEIN PARB-RELATED"/>
    <property type="match status" value="1"/>
</dbReference>
<proteinExistence type="predicted"/>
<dbReference type="PANTHER" id="PTHR33375:SF1">
    <property type="entry name" value="CHROMOSOME-PARTITIONING PROTEIN PARB-RELATED"/>
    <property type="match status" value="1"/>
</dbReference>
<dbReference type="Pfam" id="PF02195">
    <property type="entry name" value="ParB_N"/>
    <property type="match status" value="1"/>
</dbReference>
<sequence>MSTPTATQTNKLVQSGSRPTAPSQAQVDAMAESIRSLGILEPLLVNRVGDRYQIIEGGGEVRWLAAQKLGMDIVPIRVVEFDDHTEATVSLMLNMTRESIAPEEAFSGLESLVAEFGEVAEETVIERLPELRGLVAANPEFQSRLDALLSSCSINSREEP</sequence>
<evidence type="ECO:0000259" key="2">
    <source>
        <dbReference type="SMART" id="SM00470"/>
    </source>
</evidence>
<dbReference type="Proteomes" id="UP000745663">
    <property type="component" value="Unassembled WGS sequence"/>
</dbReference>
<dbReference type="InterPro" id="IPR003115">
    <property type="entry name" value="ParB_N"/>
</dbReference>
<feature type="domain" description="ParB-like N-terminal" evidence="2">
    <location>
        <begin position="5"/>
        <end position="95"/>
    </location>
</feature>
<dbReference type="RefSeq" id="WP_268963066.1">
    <property type="nucleotide sequence ID" value="NZ_JACOPV010000008.1"/>
</dbReference>
<dbReference type="SUPFAM" id="SSF110849">
    <property type="entry name" value="ParB/Sulfiredoxin"/>
    <property type="match status" value="1"/>
</dbReference>
<evidence type="ECO:0000313" key="3">
    <source>
        <dbReference type="EMBL" id="MBM5458705.1"/>
    </source>
</evidence>
<dbReference type="SMART" id="SM00470">
    <property type="entry name" value="ParB"/>
    <property type="match status" value="1"/>
</dbReference>
<evidence type="ECO:0000256" key="1">
    <source>
        <dbReference type="SAM" id="MobiDB-lite"/>
    </source>
</evidence>
<reference evidence="3 4" key="1">
    <citation type="submission" date="2020-08" db="EMBL/GenBank/DDBJ databases">
        <title>Description of novel Pseudomonas species.</title>
        <authorList>
            <person name="Duman M."/>
            <person name="Mulet M."/>
            <person name="Altun S."/>
            <person name="Saticioglu I.B."/>
            <person name="Lalucat J."/>
            <person name="Garcia-Valdes E."/>
        </authorList>
    </citation>
    <scope>NUCLEOTIDE SEQUENCE [LARGE SCALE GENOMIC DNA]</scope>
    <source>
        <strain evidence="3 4">P66</strain>
    </source>
</reference>
<name>A0ABS2BZ34_9PSED</name>
<protein>
    <submittedName>
        <fullName evidence="3">ParB N-terminal domain-containing protein</fullName>
    </submittedName>
</protein>
<accession>A0ABS2BZ34</accession>
<dbReference type="InterPro" id="IPR036086">
    <property type="entry name" value="ParB/Sulfiredoxin_sf"/>
</dbReference>
<feature type="region of interest" description="Disordered" evidence="1">
    <location>
        <begin position="1"/>
        <end position="23"/>
    </location>
</feature>
<dbReference type="InterPro" id="IPR050336">
    <property type="entry name" value="Chromosome_partition/occlusion"/>
</dbReference>
<evidence type="ECO:0000313" key="4">
    <source>
        <dbReference type="Proteomes" id="UP000745663"/>
    </source>
</evidence>
<dbReference type="EMBL" id="JACOPV010000008">
    <property type="protein sequence ID" value="MBM5458705.1"/>
    <property type="molecule type" value="Genomic_DNA"/>
</dbReference>
<keyword evidence="4" id="KW-1185">Reference proteome</keyword>
<dbReference type="Gene3D" id="3.90.1530.10">
    <property type="entry name" value="Conserved hypothetical protein from pyrococcus furiosus pfu- 392566-001, ParB domain"/>
    <property type="match status" value="1"/>
</dbReference>
<gene>
    <name evidence="3" type="ORF">H8F21_14145</name>
</gene>